<sequence>MSKSPAATPSLRRVTAKPKKRLSIPGAFPTAEPSSQETPQRSGVVNQSTKAHSKSKAPSHRVEKSTTRQPSTPRKRSSSKKSSVVTPRVDRHTNRRDVSLRFSFSAQQGGTQGPLKKGRRRGRPSNREDARPFLPILPTIDSPSKPVTPSKEDKVLNRSFSELLVTTAQNNLTGPLQHDYTDTPSDLSSEPPHEPKAPDPSVFSHPTKKREGYGFSYSEPLWYDSDEYPDTECDWDPHDERQAAPFQQGIALIDQDSSFDDLVVMRDIGSFHIAKPQRTLPCTKATSEDTMRLKQKAKTLLTWDESGDVYAGLVGRLERMVHNDLEKKVSGRETSIPSVVQCASKLKGFLQKTKEERIDTGESRRAVEHEIEWAAWLVEASWTGVMHLKTKGCNCRPDWEED</sequence>
<organism evidence="2 3">
    <name type="scientific">Didymella rabiei</name>
    <name type="common">Chickpea ascochyta blight fungus</name>
    <name type="synonym">Mycosphaerella rabiei</name>
    <dbReference type="NCBI Taxonomy" id="5454"/>
    <lineage>
        <taxon>Eukaryota</taxon>
        <taxon>Fungi</taxon>
        <taxon>Dikarya</taxon>
        <taxon>Ascomycota</taxon>
        <taxon>Pezizomycotina</taxon>
        <taxon>Dothideomycetes</taxon>
        <taxon>Pleosporomycetidae</taxon>
        <taxon>Pleosporales</taxon>
        <taxon>Pleosporineae</taxon>
        <taxon>Didymellaceae</taxon>
        <taxon>Ascochyta</taxon>
    </lineage>
</organism>
<evidence type="ECO:0000313" key="3">
    <source>
        <dbReference type="Proteomes" id="UP000076837"/>
    </source>
</evidence>
<feature type="compositionally biased region" description="Polar residues" evidence="1">
    <location>
        <begin position="32"/>
        <end position="50"/>
    </location>
</feature>
<feature type="compositionally biased region" description="Basic and acidic residues" evidence="1">
    <location>
        <begin position="88"/>
        <end position="99"/>
    </location>
</feature>
<dbReference type="AlphaFoldDB" id="A0A163L106"/>
<protein>
    <submittedName>
        <fullName evidence="2">Uncharacterized protein</fullName>
    </submittedName>
</protein>
<feature type="region of interest" description="Disordered" evidence="1">
    <location>
        <begin position="1"/>
        <end position="152"/>
    </location>
</feature>
<gene>
    <name evidence="2" type="ORF">ST47_g1458</name>
</gene>
<reference evidence="2 3" key="1">
    <citation type="journal article" date="2016" name="Sci. Rep.">
        <title>Draft genome sequencing and secretome analysis of fungal phytopathogen Ascochyta rabiei provides insight into the necrotrophic effector repertoire.</title>
        <authorList>
            <person name="Verma S."/>
            <person name="Gazara R.K."/>
            <person name="Nizam S."/>
            <person name="Parween S."/>
            <person name="Chattopadhyay D."/>
            <person name="Verma P.K."/>
        </authorList>
    </citation>
    <scope>NUCLEOTIDE SEQUENCE [LARGE SCALE GENOMIC DNA]</scope>
    <source>
        <strain evidence="2 3">ArDII</strain>
    </source>
</reference>
<evidence type="ECO:0000313" key="2">
    <source>
        <dbReference type="EMBL" id="KZM27413.1"/>
    </source>
</evidence>
<evidence type="ECO:0000256" key="1">
    <source>
        <dbReference type="SAM" id="MobiDB-lite"/>
    </source>
</evidence>
<proteinExistence type="predicted"/>
<keyword evidence="3" id="KW-1185">Reference proteome</keyword>
<comment type="caution">
    <text evidence="2">The sequence shown here is derived from an EMBL/GenBank/DDBJ whole genome shotgun (WGS) entry which is preliminary data.</text>
</comment>
<name>A0A163L106_DIDRA</name>
<accession>A0A163L106</accession>
<dbReference type="Proteomes" id="UP000076837">
    <property type="component" value="Unassembled WGS sequence"/>
</dbReference>
<feature type="region of interest" description="Disordered" evidence="1">
    <location>
        <begin position="168"/>
        <end position="210"/>
    </location>
</feature>
<dbReference type="EMBL" id="JYNV01000066">
    <property type="protein sequence ID" value="KZM27413.1"/>
    <property type="molecule type" value="Genomic_DNA"/>
</dbReference>